<evidence type="ECO:0000256" key="8">
    <source>
        <dbReference type="ARBA" id="ARBA00023065"/>
    </source>
</evidence>
<keyword evidence="15" id="KW-1185">Reference proteome</keyword>
<dbReference type="PANTHER" id="PTHR11690:SF240">
    <property type="entry name" value="PICKPOCKET 25-RELATED"/>
    <property type="match status" value="1"/>
</dbReference>
<keyword evidence="7" id="KW-0915">Sodium</keyword>
<comment type="similarity">
    <text evidence="2 12">Belongs to the amiloride-sensitive sodium channel (TC 1.A.6) family.</text>
</comment>
<keyword evidence="10 12" id="KW-0739">Sodium transport</keyword>
<evidence type="ECO:0000256" key="2">
    <source>
        <dbReference type="ARBA" id="ARBA00007193"/>
    </source>
</evidence>
<dbReference type="AlphaFoldDB" id="A0A9P0H5V4"/>
<gene>
    <name evidence="14" type="ORF">NEZAVI_LOCUS6135</name>
</gene>
<evidence type="ECO:0000313" key="14">
    <source>
        <dbReference type="EMBL" id="CAH1395973.1"/>
    </source>
</evidence>
<dbReference type="Gene3D" id="1.10.287.770">
    <property type="entry name" value="YojJ-like"/>
    <property type="match status" value="1"/>
</dbReference>
<evidence type="ECO:0000256" key="4">
    <source>
        <dbReference type="ARBA" id="ARBA00022461"/>
    </source>
</evidence>
<keyword evidence="9 13" id="KW-0472">Membrane</keyword>
<sequence length="436" mass="50709">MIFLKSEDLFIFLLRQYSAVWCVAVAMAIWGATKLSLQTWKRFQENPTVVSMERNYKEWNTSFPSVAVCPHSKYTEETLQNTVNNAMFSYVKDKKGFKQFLIELSNVTYGHFDELSFDFKELNPRHYLKAVILSKYPFVYRVSNSNPEHYNVLDLNNFVSELGICYSYNSDSTYYNDPSYWDTNSWYNLGHFPVFQSSPLDGDIFAQLRNMNSGYQMFIYGPSEFPDIALTKLESYNKSYKTLDLTALSIVSSEAAEKLKIQQRKCRLQHESNLLTSPVYSYNLCRMECRIRECFKLCNCMPYFYRPVGQYPICGFNGMQCLQKHTERLTKLLDPATGKKLRCPCLPLCHDVNYFIDTDNTMTWSLGTNLKLGLIKYPRFRLKREVLFGQTDLLVSIGGSAGLFLGCSLLSFAEILYFFTIRNLLFWRRGMKLGTN</sequence>
<evidence type="ECO:0000256" key="13">
    <source>
        <dbReference type="SAM" id="Phobius"/>
    </source>
</evidence>
<evidence type="ECO:0000313" key="15">
    <source>
        <dbReference type="Proteomes" id="UP001152798"/>
    </source>
</evidence>
<dbReference type="PANTHER" id="PTHR11690">
    <property type="entry name" value="AMILORIDE-SENSITIVE SODIUM CHANNEL-RELATED"/>
    <property type="match status" value="1"/>
</dbReference>
<evidence type="ECO:0000256" key="10">
    <source>
        <dbReference type="ARBA" id="ARBA00023201"/>
    </source>
</evidence>
<dbReference type="InterPro" id="IPR001873">
    <property type="entry name" value="ENaC"/>
</dbReference>
<dbReference type="Gene3D" id="1.10.287.820">
    <property type="entry name" value="Acid-sensing ion channel domain"/>
    <property type="match status" value="1"/>
</dbReference>
<name>A0A9P0H5V4_NEZVI</name>
<dbReference type="GO" id="GO:0015280">
    <property type="term" value="F:ligand-gated sodium channel activity"/>
    <property type="evidence" value="ECO:0007669"/>
    <property type="project" value="TreeGrafter"/>
</dbReference>
<reference evidence="14" key="1">
    <citation type="submission" date="2022-01" db="EMBL/GenBank/DDBJ databases">
        <authorList>
            <person name="King R."/>
        </authorList>
    </citation>
    <scope>NUCLEOTIDE SEQUENCE</scope>
</reference>
<keyword evidence="8 12" id="KW-0406">Ion transport</keyword>
<feature type="transmembrane region" description="Helical" evidence="13">
    <location>
        <begin position="393"/>
        <end position="419"/>
    </location>
</feature>
<proteinExistence type="inferred from homology"/>
<comment type="subcellular location">
    <subcellularLocation>
        <location evidence="1">Membrane</location>
        <topology evidence="1">Multi-pass membrane protein</topology>
    </subcellularLocation>
</comment>
<evidence type="ECO:0000256" key="9">
    <source>
        <dbReference type="ARBA" id="ARBA00023136"/>
    </source>
</evidence>
<evidence type="ECO:0000256" key="7">
    <source>
        <dbReference type="ARBA" id="ARBA00023053"/>
    </source>
</evidence>
<dbReference type="GO" id="GO:0005886">
    <property type="term" value="C:plasma membrane"/>
    <property type="evidence" value="ECO:0007669"/>
    <property type="project" value="TreeGrafter"/>
</dbReference>
<evidence type="ECO:0000256" key="5">
    <source>
        <dbReference type="ARBA" id="ARBA00022692"/>
    </source>
</evidence>
<keyword evidence="5 12" id="KW-0812">Transmembrane</keyword>
<dbReference type="Pfam" id="PF00858">
    <property type="entry name" value="ASC"/>
    <property type="match status" value="1"/>
</dbReference>
<keyword evidence="4 12" id="KW-0894">Sodium channel</keyword>
<keyword evidence="3 12" id="KW-0813">Transport</keyword>
<protein>
    <submittedName>
        <fullName evidence="14">Uncharacterized protein</fullName>
    </submittedName>
</protein>
<keyword evidence="6 13" id="KW-1133">Transmembrane helix</keyword>
<organism evidence="14 15">
    <name type="scientific">Nezara viridula</name>
    <name type="common">Southern green stink bug</name>
    <name type="synonym">Cimex viridulus</name>
    <dbReference type="NCBI Taxonomy" id="85310"/>
    <lineage>
        <taxon>Eukaryota</taxon>
        <taxon>Metazoa</taxon>
        <taxon>Ecdysozoa</taxon>
        <taxon>Arthropoda</taxon>
        <taxon>Hexapoda</taxon>
        <taxon>Insecta</taxon>
        <taxon>Pterygota</taxon>
        <taxon>Neoptera</taxon>
        <taxon>Paraneoptera</taxon>
        <taxon>Hemiptera</taxon>
        <taxon>Heteroptera</taxon>
        <taxon>Panheteroptera</taxon>
        <taxon>Pentatomomorpha</taxon>
        <taxon>Pentatomoidea</taxon>
        <taxon>Pentatomidae</taxon>
        <taxon>Pentatominae</taxon>
        <taxon>Nezara</taxon>
    </lineage>
</organism>
<evidence type="ECO:0000256" key="12">
    <source>
        <dbReference type="RuleBase" id="RU000679"/>
    </source>
</evidence>
<evidence type="ECO:0000256" key="11">
    <source>
        <dbReference type="ARBA" id="ARBA00023303"/>
    </source>
</evidence>
<dbReference type="EMBL" id="OV725079">
    <property type="protein sequence ID" value="CAH1395973.1"/>
    <property type="molecule type" value="Genomic_DNA"/>
</dbReference>
<evidence type="ECO:0000256" key="6">
    <source>
        <dbReference type="ARBA" id="ARBA00022989"/>
    </source>
</evidence>
<dbReference type="Proteomes" id="UP001152798">
    <property type="component" value="Chromosome 3"/>
</dbReference>
<evidence type="ECO:0000256" key="3">
    <source>
        <dbReference type="ARBA" id="ARBA00022448"/>
    </source>
</evidence>
<accession>A0A9P0H5V4</accession>
<evidence type="ECO:0000256" key="1">
    <source>
        <dbReference type="ARBA" id="ARBA00004141"/>
    </source>
</evidence>
<keyword evidence="11 12" id="KW-0407">Ion channel</keyword>
<dbReference type="OrthoDB" id="6628406at2759"/>